<organism evidence="5 6">
    <name type="scientific">Acropora cervicornis</name>
    <name type="common">Staghorn coral</name>
    <dbReference type="NCBI Taxonomy" id="6130"/>
    <lineage>
        <taxon>Eukaryota</taxon>
        <taxon>Metazoa</taxon>
        <taxon>Cnidaria</taxon>
        <taxon>Anthozoa</taxon>
        <taxon>Hexacorallia</taxon>
        <taxon>Scleractinia</taxon>
        <taxon>Astrocoeniina</taxon>
        <taxon>Acroporidae</taxon>
        <taxon>Acropora</taxon>
    </lineage>
</organism>
<comment type="caution">
    <text evidence="5">The sequence shown here is derived from an EMBL/GenBank/DDBJ whole genome shotgun (WGS) entry which is preliminary data.</text>
</comment>
<dbReference type="SUPFAM" id="SSF50447">
    <property type="entry name" value="Translation proteins"/>
    <property type="match status" value="1"/>
</dbReference>
<keyword evidence="2" id="KW-0963">Cytoplasm</keyword>
<dbReference type="SUPFAM" id="SSF54211">
    <property type="entry name" value="Ribosomal protein S5 domain 2-like"/>
    <property type="match status" value="1"/>
</dbReference>
<name>A0AAD9Q4J5_ACRCE</name>
<keyword evidence="5" id="KW-0251">Elongation factor</keyword>
<reference evidence="5" key="2">
    <citation type="journal article" date="2023" name="Science">
        <title>Genomic signatures of disease resistance in endangered staghorn corals.</title>
        <authorList>
            <person name="Vollmer S.V."/>
            <person name="Selwyn J.D."/>
            <person name="Despard B.A."/>
            <person name="Roesel C.L."/>
        </authorList>
    </citation>
    <scope>NUCLEOTIDE SEQUENCE</scope>
    <source>
        <strain evidence="5">K2</strain>
    </source>
</reference>
<keyword evidence="6" id="KW-1185">Reference proteome</keyword>
<dbReference type="SMART" id="SM00838">
    <property type="entry name" value="EFG_C"/>
    <property type="match status" value="1"/>
</dbReference>
<dbReference type="GO" id="GO:1990904">
    <property type="term" value="C:ribonucleoprotein complex"/>
    <property type="evidence" value="ECO:0007669"/>
    <property type="project" value="TreeGrafter"/>
</dbReference>
<dbReference type="GO" id="GO:0042256">
    <property type="term" value="P:cytosolic ribosome assembly"/>
    <property type="evidence" value="ECO:0007669"/>
    <property type="project" value="TreeGrafter"/>
</dbReference>
<feature type="region of interest" description="Disordered" evidence="3">
    <location>
        <begin position="544"/>
        <end position="575"/>
    </location>
</feature>
<feature type="compositionally biased region" description="Polar residues" evidence="3">
    <location>
        <begin position="554"/>
        <end position="573"/>
    </location>
</feature>
<dbReference type="Gene3D" id="3.40.50.300">
    <property type="entry name" value="P-loop containing nucleotide triphosphate hydrolases"/>
    <property type="match status" value="1"/>
</dbReference>
<gene>
    <name evidence="5" type="ORF">P5673_023968</name>
</gene>
<proteinExistence type="predicted"/>
<comment type="subcellular location">
    <subcellularLocation>
        <location evidence="1">Cytoplasm</location>
    </subcellularLocation>
</comment>
<protein>
    <submittedName>
        <fullName evidence="5">Elongation factor-like GTPase 1</fullName>
    </submittedName>
</protein>
<evidence type="ECO:0000256" key="2">
    <source>
        <dbReference type="ARBA" id="ARBA00022490"/>
    </source>
</evidence>
<dbReference type="SUPFAM" id="SSF54980">
    <property type="entry name" value="EF-G C-terminal domain-like"/>
    <property type="match status" value="3"/>
</dbReference>
<sequence>MRTTTPQHLSELQKNPKNIRNICILAHVDHASVCERYMSLAGKTTIADALVASNGIISQRLAGKLRYMDSREDEQLRGITMKSSAISLLFSKENEEFIVNLIDSPGHVDFSSEASNTLLSYIYFNVSTAVRLCDGAIVVVDVVEGVCPQTHVVLRQAWLENIRPCLVLNKIDRLITELKYSPTEAHFHLQQTLEKVNAVMAALFTSEVLEKNSSKAAPVNEKNKKILKDEGAVSIDEWSSGLEETDDSSLYFSPDLGNVLFSSAIDGWGFSIDDFARMYSSKLGINEGILKKTLWGDYYLHAKSKRILGGAQAKAKKPLFVQFVLENLWAVYDALVRRDKIKTDQIVKSLNLKISARDSRHTDGRVHLKALFDQWLPLSASLLSMVVDKLPSPMEIHSERVEKLMCSGLRTFDSLPDKTQSLKQDFLACSSADDAPVIVFVSKMFAVEDSVLPKHRKRPLTQEEIAARREQARQRHAEMLASNSQLENGTPLILEPAAREKNENENCEKQEKLTKDKDIPKNHVLAFARVYSGSIKKGQQLHVLGPKHDPRETPCQNMAPSDAQDPSLSNSSVKDGISEGLSAAKSVDRGTNQHVAAFTVQDLYLLMGRELESLDSVPAGNVLGIGGLDSHVLKSATISSTVTCPPFTALPMEARPIVRVAVEPVHPADMPSLARGLRLLNQADPCVETFVQETGKFFDEVEVRCDQECVQCGDELEHFTSYCTTTQPRHRENSQPPRPQWFFCDLGAGLAQWREHLPPTFVTWIRFPVSACGLSEHVIVGAGEVHLQRCIDDLEQRFAGIKLNVSAPIVPFRETIVPPPTVDRVNEAIVSETSTVQTKQIDTEEGGEGNKTTLDKDKGLIEIKTANRMCTLHIRAVPLPAEVTRLLESKSDLIKVLVTVSSASTVTERRQLASEVNASTREALKTFYQDLCTAFKEAGNAWHGAADNIWAFGPRRIGSNVLLNRVPGYNRPSMWQSVGIADNVNQPPADASNRDYDNSVVSGFQLASLAGPLCEEPLMGVCFVIEKWTLLEKEMTSLVASDTGSTGLTSSGEEESGHEEKTNDENNLKDVEITEINEGADGDQDETNEVDEETSLTTQELRNDNSTNTSSRDNSPPKKLDRFGPFSGQLMSAVKEGCRRAFLLQPVRLMAAMYTCDIQATAEVLGRMYAVVAKREGRVLKEEMKEGSDVFDVTAVLPVAESFGFSEDIRKRTSGLANPQLVFSHWEVVDIDPYWVPTTEEEYTHFGEKADSDNQARKYMNSVRRRKGLYVDEKTVEHAEKQRTLKK</sequence>
<dbReference type="Proteomes" id="UP001249851">
    <property type="component" value="Unassembled WGS sequence"/>
</dbReference>
<dbReference type="EMBL" id="JARQWQ010000069">
    <property type="protein sequence ID" value="KAK2554518.1"/>
    <property type="molecule type" value="Genomic_DNA"/>
</dbReference>
<dbReference type="InterPro" id="IPR009000">
    <property type="entry name" value="Transl_B-barrel_sf"/>
</dbReference>
<dbReference type="CDD" id="cd01681">
    <property type="entry name" value="aeEF2_snRNP_like_IV"/>
    <property type="match status" value="1"/>
</dbReference>
<evidence type="ECO:0000313" key="6">
    <source>
        <dbReference type="Proteomes" id="UP001249851"/>
    </source>
</evidence>
<dbReference type="CDD" id="cd16268">
    <property type="entry name" value="EF2_II"/>
    <property type="match status" value="1"/>
</dbReference>
<dbReference type="GO" id="GO:0005525">
    <property type="term" value="F:GTP binding"/>
    <property type="evidence" value="ECO:0007669"/>
    <property type="project" value="InterPro"/>
</dbReference>
<dbReference type="GO" id="GO:0005829">
    <property type="term" value="C:cytosol"/>
    <property type="evidence" value="ECO:0007669"/>
    <property type="project" value="TreeGrafter"/>
</dbReference>
<dbReference type="InterPro" id="IPR014721">
    <property type="entry name" value="Ribsml_uS5_D2-typ_fold_subgr"/>
</dbReference>
<dbReference type="Pfam" id="PF00679">
    <property type="entry name" value="EFG_C"/>
    <property type="match status" value="1"/>
</dbReference>
<feature type="compositionally biased region" description="Acidic residues" evidence="3">
    <location>
        <begin position="1073"/>
        <end position="1094"/>
    </location>
</feature>
<dbReference type="Gene3D" id="3.30.70.240">
    <property type="match status" value="1"/>
</dbReference>
<dbReference type="PROSITE" id="PS51722">
    <property type="entry name" value="G_TR_2"/>
    <property type="match status" value="1"/>
</dbReference>
<dbReference type="FunFam" id="3.40.50.300:FF:000746">
    <property type="entry name" value="Ribosome assembly protein 1"/>
    <property type="match status" value="1"/>
</dbReference>
<dbReference type="InterPro" id="IPR000640">
    <property type="entry name" value="EFG_V-like"/>
</dbReference>
<evidence type="ECO:0000256" key="1">
    <source>
        <dbReference type="ARBA" id="ARBA00004496"/>
    </source>
</evidence>
<dbReference type="InterPro" id="IPR000795">
    <property type="entry name" value="T_Tr_GTP-bd_dom"/>
</dbReference>
<dbReference type="GO" id="GO:0003746">
    <property type="term" value="F:translation elongation factor activity"/>
    <property type="evidence" value="ECO:0007669"/>
    <property type="project" value="UniProtKB-KW"/>
</dbReference>
<dbReference type="Gene3D" id="2.40.30.10">
    <property type="entry name" value="Translation factors"/>
    <property type="match status" value="1"/>
</dbReference>
<dbReference type="FunFam" id="3.90.1430.10:FF:000002">
    <property type="entry name" value="Elongation factor like GTPase 1"/>
    <property type="match status" value="1"/>
</dbReference>
<dbReference type="Gene3D" id="3.30.230.10">
    <property type="match status" value="1"/>
</dbReference>
<dbReference type="Gene3D" id="3.90.1430.10">
    <property type="entry name" value="Yeast translation eEF2 (G' domain)"/>
    <property type="match status" value="1"/>
</dbReference>
<dbReference type="InterPro" id="IPR027417">
    <property type="entry name" value="P-loop_NTPase"/>
</dbReference>
<evidence type="ECO:0000256" key="3">
    <source>
        <dbReference type="SAM" id="MobiDB-lite"/>
    </source>
</evidence>
<reference evidence="5" key="1">
    <citation type="journal article" date="2023" name="G3 (Bethesda)">
        <title>Whole genome assembly and annotation of the endangered Caribbean coral Acropora cervicornis.</title>
        <authorList>
            <person name="Selwyn J.D."/>
            <person name="Vollmer S.V."/>
        </authorList>
    </citation>
    <scope>NUCLEOTIDE SEQUENCE</scope>
    <source>
        <strain evidence="5">K2</strain>
    </source>
</reference>
<dbReference type="Pfam" id="PF00009">
    <property type="entry name" value="GTP_EFTU"/>
    <property type="match status" value="1"/>
</dbReference>
<dbReference type="InterPro" id="IPR020568">
    <property type="entry name" value="Ribosomal_Su5_D2-typ_SF"/>
</dbReference>
<keyword evidence="5" id="KW-0648">Protein biosynthesis</keyword>
<dbReference type="FunFam" id="3.30.70.240:FF:000006">
    <property type="entry name" value="Elongation factor like GTPase 1"/>
    <property type="match status" value="1"/>
</dbReference>
<dbReference type="Gene3D" id="3.30.70.870">
    <property type="entry name" value="Elongation Factor G (Translational Gtpase), domain 3"/>
    <property type="match status" value="2"/>
</dbReference>
<evidence type="ECO:0000259" key="4">
    <source>
        <dbReference type="PROSITE" id="PS51722"/>
    </source>
</evidence>
<dbReference type="GO" id="GO:0003924">
    <property type="term" value="F:GTPase activity"/>
    <property type="evidence" value="ECO:0007669"/>
    <property type="project" value="InterPro"/>
</dbReference>
<dbReference type="GO" id="GO:0043022">
    <property type="term" value="F:ribosome binding"/>
    <property type="evidence" value="ECO:0007669"/>
    <property type="project" value="TreeGrafter"/>
</dbReference>
<feature type="compositionally biased region" description="Low complexity" evidence="3">
    <location>
        <begin position="1104"/>
        <end position="1114"/>
    </location>
</feature>
<dbReference type="PRINTS" id="PR00315">
    <property type="entry name" value="ELONGATNFCT"/>
</dbReference>
<dbReference type="Pfam" id="PF25118">
    <property type="entry name" value="EFL1"/>
    <property type="match status" value="1"/>
</dbReference>
<dbReference type="PANTHER" id="PTHR42908">
    <property type="entry name" value="TRANSLATION ELONGATION FACTOR-RELATED"/>
    <property type="match status" value="1"/>
</dbReference>
<dbReference type="InterPro" id="IPR035647">
    <property type="entry name" value="EFG_III/V"/>
</dbReference>
<feature type="compositionally biased region" description="Basic and acidic residues" evidence="3">
    <location>
        <begin position="1058"/>
        <end position="1072"/>
    </location>
</feature>
<feature type="domain" description="Tr-type G" evidence="4">
    <location>
        <begin position="28"/>
        <end position="394"/>
    </location>
</feature>
<dbReference type="SUPFAM" id="SSF52540">
    <property type="entry name" value="P-loop containing nucleoside triphosphate hydrolases"/>
    <property type="match status" value="1"/>
</dbReference>
<dbReference type="InterPro" id="IPR056752">
    <property type="entry name" value="EFL1"/>
</dbReference>
<evidence type="ECO:0000313" key="5">
    <source>
        <dbReference type="EMBL" id="KAK2554518.1"/>
    </source>
</evidence>
<accession>A0AAD9Q4J5</accession>
<dbReference type="PANTHER" id="PTHR42908:SF3">
    <property type="entry name" value="ELONGATION FACTOR-LIKE GTPASE 1"/>
    <property type="match status" value="1"/>
</dbReference>
<feature type="region of interest" description="Disordered" evidence="3">
    <location>
        <begin position="1039"/>
        <end position="1124"/>
    </location>
</feature>
<dbReference type="CDD" id="cd04096">
    <property type="entry name" value="eEF2_snRNP_like_C"/>
    <property type="match status" value="1"/>
</dbReference>